<gene>
    <name evidence="2" type="ORF">CgunFtcFv8_006414</name>
</gene>
<evidence type="ECO:0000313" key="3">
    <source>
        <dbReference type="Proteomes" id="UP001331515"/>
    </source>
</evidence>
<feature type="region of interest" description="Disordered" evidence="1">
    <location>
        <begin position="123"/>
        <end position="184"/>
    </location>
</feature>
<feature type="compositionally biased region" description="Polar residues" evidence="1">
    <location>
        <begin position="140"/>
        <end position="154"/>
    </location>
</feature>
<organism evidence="2 3">
    <name type="scientific">Champsocephalus gunnari</name>
    <name type="common">Mackerel icefish</name>
    <dbReference type="NCBI Taxonomy" id="52237"/>
    <lineage>
        <taxon>Eukaryota</taxon>
        <taxon>Metazoa</taxon>
        <taxon>Chordata</taxon>
        <taxon>Craniata</taxon>
        <taxon>Vertebrata</taxon>
        <taxon>Euteleostomi</taxon>
        <taxon>Actinopterygii</taxon>
        <taxon>Neopterygii</taxon>
        <taxon>Teleostei</taxon>
        <taxon>Neoteleostei</taxon>
        <taxon>Acanthomorphata</taxon>
        <taxon>Eupercaria</taxon>
        <taxon>Perciformes</taxon>
        <taxon>Notothenioidei</taxon>
        <taxon>Channichthyidae</taxon>
        <taxon>Champsocephalus</taxon>
    </lineage>
</organism>
<dbReference type="AlphaFoldDB" id="A0AAN8BX86"/>
<accession>A0AAN8BX86</accession>
<proteinExistence type="predicted"/>
<evidence type="ECO:0000313" key="2">
    <source>
        <dbReference type="EMBL" id="KAK5893551.1"/>
    </source>
</evidence>
<protein>
    <submittedName>
        <fullName evidence="2">Uncharacterized protein</fullName>
    </submittedName>
</protein>
<name>A0AAN8BX86_CHAGU</name>
<sequence>MTGTCCLHLWKEPSSSSLYLAPTAMPDSWLQIPCTLNSSSEDVTVFRTELHRENRGFKMLYSRCVLSFLALYMMPEASPSVLPSRFRHKREVDWMDQELFPHPHGRSEQGDLSVGDAAVEMDRGVESRHHHPETFLAPTENLTPQRQGQTQFQRKANEKRRKVAPLDSIGSFQMASLRNRKDDP</sequence>
<comment type="caution">
    <text evidence="2">The sequence shown here is derived from an EMBL/GenBank/DDBJ whole genome shotgun (WGS) entry which is preliminary data.</text>
</comment>
<evidence type="ECO:0000256" key="1">
    <source>
        <dbReference type="SAM" id="MobiDB-lite"/>
    </source>
</evidence>
<dbReference type="Proteomes" id="UP001331515">
    <property type="component" value="Unassembled WGS sequence"/>
</dbReference>
<keyword evidence="3" id="KW-1185">Reference proteome</keyword>
<dbReference type="EMBL" id="JAURVH010001535">
    <property type="protein sequence ID" value="KAK5893551.1"/>
    <property type="molecule type" value="Genomic_DNA"/>
</dbReference>
<reference evidence="2 3" key="1">
    <citation type="journal article" date="2023" name="Mol. Biol. Evol.">
        <title>Genomics of Secondarily Temperate Adaptation in the Only Non-Antarctic Icefish.</title>
        <authorList>
            <person name="Rivera-Colon A.G."/>
            <person name="Rayamajhi N."/>
            <person name="Minhas B.F."/>
            <person name="Madrigal G."/>
            <person name="Bilyk K.T."/>
            <person name="Yoon V."/>
            <person name="Hune M."/>
            <person name="Gregory S."/>
            <person name="Cheng C.H.C."/>
            <person name="Catchen J.M."/>
        </authorList>
    </citation>
    <scope>NUCLEOTIDE SEQUENCE [LARGE SCALE GENOMIC DNA]</scope>
    <source>
        <tissue evidence="2">White muscle</tissue>
    </source>
</reference>